<dbReference type="Gramene" id="Mp7g15310.1">
    <property type="protein sequence ID" value="Mp7g15310.1.cds1"/>
    <property type="gene ID" value="Mp7g15310"/>
</dbReference>
<sequence>MGLSSSYATYFHTYDSVILSPACRIVMRNLALLLLYTISSQRTLQGDQAFFWPGFSPQPFNDIDRFPKHVLESFLWQLHTLQLNYQVLVRRQREIVSKKVGSFSTADLLCFRLSFVPQKSSDGIVVSCTVMKMKV</sequence>
<gene>
    <name evidence="1" type="ORF">MARPO_0009s0215</name>
</gene>
<proteinExistence type="predicted"/>
<reference evidence="2" key="1">
    <citation type="journal article" date="2017" name="Cell">
        <title>Insights into land plant evolution garnered from the Marchantia polymorpha genome.</title>
        <authorList>
            <person name="Bowman J.L."/>
            <person name="Kohchi T."/>
            <person name="Yamato K.T."/>
            <person name="Jenkins J."/>
            <person name="Shu S."/>
            <person name="Ishizaki K."/>
            <person name="Yamaoka S."/>
            <person name="Nishihama R."/>
            <person name="Nakamura Y."/>
            <person name="Berger F."/>
            <person name="Adam C."/>
            <person name="Aki S.S."/>
            <person name="Althoff F."/>
            <person name="Araki T."/>
            <person name="Arteaga-Vazquez M.A."/>
            <person name="Balasubrmanian S."/>
            <person name="Barry K."/>
            <person name="Bauer D."/>
            <person name="Boehm C.R."/>
            <person name="Briginshaw L."/>
            <person name="Caballero-Perez J."/>
            <person name="Catarino B."/>
            <person name="Chen F."/>
            <person name="Chiyoda S."/>
            <person name="Chovatia M."/>
            <person name="Davies K.M."/>
            <person name="Delmans M."/>
            <person name="Demura T."/>
            <person name="Dierschke T."/>
            <person name="Dolan L."/>
            <person name="Dorantes-Acosta A.E."/>
            <person name="Eklund D.M."/>
            <person name="Florent S.N."/>
            <person name="Flores-Sandoval E."/>
            <person name="Fujiyama A."/>
            <person name="Fukuzawa H."/>
            <person name="Galik B."/>
            <person name="Grimanelli D."/>
            <person name="Grimwood J."/>
            <person name="Grossniklaus U."/>
            <person name="Hamada T."/>
            <person name="Haseloff J."/>
            <person name="Hetherington A.J."/>
            <person name="Higo A."/>
            <person name="Hirakawa Y."/>
            <person name="Hundley H.N."/>
            <person name="Ikeda Y."/>
            <person name="Inoue K."/>
            <person name="Inoue S.I."/>
            <person name="Ishida S."/>
            <person name="Jia Q."/>
            <person name="Kakita M."/>
            <person name="Kanazawa T."/>
            <person name="Kawai Y."/>
            <person name="Kawashima T."/>
            <person name="Kennedy M."/>
            <person name="Kinose K."/>
            <person name="Kinoshita T."/>
            <person name="Kohara Y."/>
            <person name="Koide E."/>
            <person name="Komatsu K."/>
            <person name="Kopischke S."/>
            <person name="Kubo M."/>
            <person name="Kyozuka J."/>
            <person name="Lagercrantz U."/>
            <person name="Lin S.S."/>
            <person name="Lindquist E."/>
            <person name="Lipzen A.M."/>
            <person name="Lu C.W."/>
            <person name="De Luna E."/>
            <person name="Martienssen R.A."/>
            <person name="Minamino N."/>
            <person name="Mizutani M."/>
            <person name="Mizutani M."/>
            <person name="Mochizuki N."/>
            <person name="Monte I."/>
            <person name="Mosher R."/>
            <person name="Nagasaki H."/>
            <person name="Nakagami H."/>
            <person name="Naramoto S."/>
            <person name="Nishitani K."/>
            <person name="Ohtani M."/>
            <person name="Okamoto T."/>
            <person name="Okumura M."/>
            <person name="Phillips J."/>
            <person name="Pollak B."/>
            <person name="Reinders A."/>
            <person name="Rovekamp M."/>
            <person name="Sano R."/>
            <person name="Sawa S."/>
            <person name="Schmid M.W."/>
            <person name="Shirakawa M."/>
            <person name="Solano R."/>
            <person name="Spunde A."/>
            <person name="Suetsugu N."/>
            <person name="Sugano S."/>
            <person name="Sugiyama A."/>
            <person name="Sun R."/>
            <person name="Suzuki Y."/>
            <person name="Takenaka M."/>
            <person name="Takezawa D."/>
            <person name="Tomogane H."/>
            <person name="Tsuzuki M."/>
            <person name="Ueda T."/>
            <person name="Umeda M."/>
            <person name="Ward J.M."/>
            <person name="Watanabe Y."/>
            <person name="Yazaki K."/>
            <person name="Yokoyama R."/>
            <person name="Yoshitake Y."/>
            <person name="Yotsui I."/>
            <person name="Zachgo S."/>
            <person name="Schmutz J."/>
        </authorList>
    </citation>
    <scope>NUCLEOTIDE SEQUENCE [LARGE SCALE GENOMIC DNA]</scope>
    <source>
        <strain evidence="2">Tak-1</strain>
    </source>
</reference>
<organism evidence="1 2">
    <name type="scientific">Marchantia polymorpha</name>
    <name type="common">Common liverwort</name>
    <name type="synonym">Marchantia aquatica</name>
    <dbReference type="NCBI Taxonomy" id="3197"/>
    <lineage>
        <taxon>Eukaryota</taxon>
        <taxon>Viridiplantae</taxon>
        <taxon>Streptophyta</taxon>
        <taxon>Embryophyta</taxon>
        <taxon>Marchantiophyta</taxon>
        <taxon>Marchantiopsida</taxon>
        <taxon>Marchantiidae</taxon>
        <taxon>Marchantiales</taxon>
        <taxon>Marchantiaceae</taxon>
        <taxon>Marchantia</taxon>
    </lineage>
</organism>
<keyword evidence="2" id="KW-1185">Reference proteome</keyword>
<dbReference type="Proteomes" id="UP000244005">
    <property type="component" value="Unassembled WGS sequence"/>
</dbReference>
<dbReference type="AlphaFoldDB" id="A0A2R6XLZ6"/>
<name>A0A2R6XLZ6_MARPO</name>
<evidence type="ECO:0000313" key="1">
    <source>
        <dbReference type="EMBL" id="PTQ47137.1"/>
    </source>
</evidence>
<protein>
    <submittedName>
        <fullName evidence="1">Uncharacterized protein</fullName>
    </submittedName>
</protein>
<evidence type="ECO:0000313" key="2">
    <source>
        <dbReference type="Proteomes" id="UP000244005"/>
    </source>
</evidence>
<accession>A0A2R6XLZ6</accession>
<dbReference type="EMBL" id="KZ772681">
    <property type="protein sequence ID" value="PTQ47137.1"/>
    <property type="molecule type" value="Genomic_DNA"/>
</dbReference>